<organism evidence="1 2">
    <name type="scientific">Muribaculum caecicola</name>
    <dbReference type="NCBI Taxonomy" id="3038144"/>
    <lineage>
        <taxon>Bacteria</taxon>
        <taxon>Pseudomonadati</taxon>
        <taxon>Bacteroidota</taxon>
        <taxon>Bacteroidia</taxon>
        <taxon>Bacteroidales</taxon>
        <taxon>Muribaculaceae</taxon>
        <taxon>Muribaculum</taxon>
    </lineage>
</organism>
<proteinExistence type="predicted"/>
<gene>
    <name evidence="1" type="ORF">E5990_05595</name>
</gene>
<comment type="caution">
    <text evidence="1">The sequence shown here is derived from an EMBL/GenBank/DDBJ whole genome shotgun (WGS) entry which is preliminary data.</text>
</comment>
<name>A0AC61S5N7_9BACT</name>
<dbReference type="EMBL" id="SSTG01000052">
    <property type="protein sequence ID" value="THG51879.1"/>
    <property type="molecule type" value="Genomic_DNA"/>
</dbReference>
<evidence type="ECO:0000313" key="1">
    <source>
        <dbReference type="EMBL" id="THG51879.1"/>
    </source>
</evidence>
<protein>
    <submittedName>
        <fullName evidence="1">DUF1573 domain-containing protein</fullName>
    </submittedName>
</protein>
<evidence type="ECO:0000313" key="2">
    <source>
        <dbReference type="Proteomes" id="UP000305401"/>
    </source>
</evidence>
<reference evidence="1" key="1">
    <citation type="submission" date="2019-04" db="EMBL/GenBank/DDBJ databases">
        <title>Microbes associate with the intestines of laboratory mice.</title>
        <authorList>
            <person name="Navarre W."/>
            <person name="Wong E."/>
            <person name="Huang K.C."/>
            <person name="Tropini C."/>
            <person name="Ng K."/>
            <person name="Yu B."/>
        </authorList>
    </citation>
    <scope>NUCLEOTIDE SEQUENCE</scope>
    <source>
        <strain evidence="1">NM86_A22</strain>
    </source>
</reference>
<sequence length="388" mass="41554">MPSRQSLNCALLARLYLENNMGMNNCIIKIAAPVLILASATTMNAGPVGRWLKTSHDFGAFDEDMGNMTTEFRLLNEGDAPLVILSANASCGCTAPSYNREPINPGDTAVMTVTYNPFARPGKFDKKIKVRTNDASAPNTVLAIKGVVIGSANTLRAHFPVDAGKLKLRNSMLNFGEIAKGRTKTSFLDGYNHSADTVRPVITGLPGYIDVNIAPAEVPPGQQFTLTFFCNTAKAPDLWGLNSAKAFIKADADASQGQPLEFITVLNEDFSGLTAKQLERAPRISVSTSSVDLGSVEKGSRPTAEIIVQNYGREPLVLRRVSSSDSSVTVKTGSTKIKAGKQAVIKITVDTDKVSDTRGLINSKLSIIANDPQRPVSGVRIVGEIIEK</sequence>
<keyword evidence="2" id="KW-1185">Reference proteome</keyword>
<accession>A0AC61S5N7</accession>
<dbReference type="Proteomes" id="UP000305401">
    <property type="component" value="Unassembled WGS sequence"/>
</dbReference>